<evidence type="ECO:0000313" key="2">
    <source>
        <dbReference type="EMBL" id="KIK52670.1"/>
    </source>
</evidence>
<feature type="region of interest" description="Disordered" evidence="1">
    <location>
        <begin position="368"/>
        <end position="397"/>
    </location>
</feature>
<keyword evidence="3" id="KW-1185">Reference proteome</keyword>
<name>A0A0D0AQR0_9AGAR</name>
<proteinExistence type="predicted"/>
<dbReference type="AlphaFoldDB" id="A0A0D0AQR0"/>
<protein>
    <submittedName>
        <fullName evidence="2">Uncharacterized protein</fullName>
    </submittedName>
</protein>
<feature type="compositionally biased region" description="Acidic residues" evidence="1">
    <location>
        <begin position="370"/>
        <end position="382"/>
    </location>
</feature>
<dbReference type="HOGENOM" id="CLU_694557_0_0_1"/>
<gene>
    <name evidence="2" type="ORF">GYMLUDRAFT_251041</name>
</gene>
<feature type="region of interest" description="Disordered" evidence="1">
    <location>
        <begin position="1"/>
        <end position="64"/>
    </location>
</feature>
<dbReference type="Proteomes" id="UP000053593">
    <property type="component" value="Unassembled WGS sequence"/>
</dbReference>
<reference evidence="2 3" key="1">
    <citation type="submission" date="2014-04" db="EMBL/GenBank/DDBJ databases">
        <title>Evolutionary Origins and Diversification of the Mycorrhizal Mutualists.</title>
        <authorList>
            <consortium name="DOE Joint Genome Institute"/>
            <consortium name="Mycorrhizal Genomics Consortium"/>
            <person name="Kohler A."/>
            <person name="Kuo A."/>
            <person name="Nagy L.G."/>
            <person name="Floudas D."/>
            <person name="Copeland A."/>
            <person name="Barry K.W."/>
            <person name="Cichocki N."/>
            <person name="Veneault-Fourrey C."/>
            <person name="LaButti K."/>
            <person name="Lindquist E.A."/>
            <person name="Lipzen A."/>
            <person name="Lundell T."/>
            <person name="Morin E."/>
            <person name="Murat C."/>
            <person name="Riley R."/>
            <person name="Ohm R."/>
            <person name="Sun H."/>
            <person name="Tunlid A."/>
            <person name="Henrissat B."/>
            <person name="Grigoriev I.V."/>
            <person name="Hibbett D.S."/>
            <person name="Martin F."/>
        </authorList>
    </citation>
    <scope>NUCLEOTIDE SEQUENCE [LARGE SCALE GENOMIC DNA]</scope>
    <source>
        <strain evidence="2 3">FD-317 M1</strain>
    </source>
</reference>
<evidence type="ECO:0000313" key="3">
    <source>
        <dbReference type="Proteomes" id="UP000053593"/>
    </source>
</evidence>
<accession>A0A0D0AQR0</accession>
<organism evidence="2 3">
    <name type="scientific">Collybiopsis luxurians FD-317 M1</name>
    <dbReference type="NCBI Taxonomy" id="944289"/>
    <lineage>
        <taxon>Eukaryota</taxon>
        <taxon>Fungi</taxon>
        <taxon>Dikarya</taxon>
        <taxon>Basidiomycota</taxon>
        <taxon>Agaricomycotina</taxon>
        <taxon>Agaricomycetes</taxon>
        <taxon>Agaricomycetidae</taxon>
        <taxon>Agaricales</taxon>
        <taxon>Marasmiineae</taxon>
        <taxon>Omphalotaceae</taxon>
        <taxon>Collybiopsis</taxon>
        <taxon>Collybiopsis luxurians</taxon>
    </lineage>
</organism>
<evidence type="ECO:0000256" key="1">
    <source>
        <dbReference type="SAM" id="MobiDB-lite"/>
    </source>
</evidence>
<sequence length="397" mass="44436">MPKIKTPKSTPTRGAAASPFHGTTTHMQTPSPQKLSPPPPSQDKSSPNNKLGKGMSVGTCPPSGAKLQMEQMVYPRPRPRPSPIYIRPSDGSSTISLSCAAFDGSGLDSVEKLWLRHHYPLYLDVQGNSATKIAFLERVAAEFLKEFPNHLPRQEGSRHDQAHALKSAKKSIIPNMQSSLPSSFGPVLWKLGVAIKGNAAYVPCDPATQPEPDPRHKSLCIFMEDLAPVFDIVTNLSEMENHRFMEKVRIAWFSIWPLKEDNILAVLEKEDVELEAIHNKLKQKRATRGALRARNSIKPLNWEAMFHECIHSSRYTNWALYIPPSPGPIVMKLDLEDPEDWFEFATLAICDPMQTQWCKGYRVWSSGPENLDEEEATDEETESSSAESECYSQVDSE</sequence>
<dbReference type="EMBL" id="KN834839">
    <property type="protein sequence ID" value="KIK52670.1"/>
    <property type="molecule type" value="Genomic_DNA"/>
</dbReference>